<evidence type="ECO:0000313" key="4">
    <source>
        <dbReference type="Proteomes" id="UP000199019"/>
    </source>
</evidence>
<feature type="region of interest" description="Disordered" evidence="1">
    <location>
        <begin position="1"/>
        <end position="29"/>
    </location>
</feature>
<evidence type="ECO:0000256" key="2">
    <source>
        <dbReference type="SAM" id="Phobius"/>
    </source>
</evidence>
<feature type="compositionally biased region" description="Polar residues" evidence="1">
    <location>
        <begin position="221"/>
        <end position="240"/>
    </location>
</feature>
<dbReference type="RefSeq" id="WP_143056332.1">
    <property type="nucleotide sequence ID" value="NZ_FOHB01000011.1"/>
</dbReference>
<proteinExistence type="predicted"/>
<gene>
    <name evidence="3" type="ORF">SAMN05216199_0210</name>
</gene>
<dbReference type="EMBL" id="FOHB01000011">
    <property type="protein sequence ID" value="SES48821.1"/>
    <property type="molecule type" value="Genomic_DNA"/>
</dbReference>
<sequence length="240" mass="24566">MSQMTATARVASRAPQRRSTAPQPLRVVPGKAGHPGSAMFAALCMLLLVGGLMGLLMLNTTMAEGSFTLHKLQATSGQLTDTEEALTAAIDAQKAPANLAARASKLGMVPADSAAFLRLSDGAVLGVAKPAKKQAGFTVVTAPQAKAHSHSGTSATPAKGAAAGPRTTVTRKGDVTTTTMVVTKPDGSVVTTRTSVNARTRNTTSTTSTTHPAQTARTPDRGQTGQKRQNGRTPAATPSR</sequence>
<keyword evidence="2" id="KW-0812">Transmembrane</keyword>
<evidence type="ECO:0000256" key="1">
    <source>
        <dbReference type="SAM" id="MobiDB-lite"/>
    </source>
</evidence>
<organism evidence="3 4">
    <name type="scientific">Pedococcus cremeus</name>
    <dbReference type="NCBI Taxonomy" id="587636"/>
    <lineage>
        <taxon>Bacteria</taxon>
        <taxon>Bacillati</taxon>
        <taxon>Actinomycetota</taxon>
        <taxon>Actinomycetes</taxon>
        <taxon>Micrococcales</taxon>
        <taxon>Intrasporangiaceae</taxon>
        <taxon>Pedococcus</taxon>
    </lineage>
</organism>
<reference evidence="4" key="1">
    <citation type="submission" date="2016-10" db="EMBL/GenBank/DDBJ databases">
        <authorList>
            <person name="Varghese N."/>
            <person name="Submissions S."/>
        </authorList>
    </citation>
    <scope>NUCLEOTIDE SEQUENCE [LARGE SCALE GENOMIC DNA]</scope>
    <source>
        <strain evidence="4">CGMCC 1.6963</strain>
    </source>
</reference>
<keyword evidence="2" id="KW-1133">Transmembrane helix</keyword>
<keyword evidence="4" id="KW-1185">Reference proteome</keyword>
<feature type="compositionally biased region" description="Low complexity" evidence="1">
    <location>
        <begin position="188"/>
        <end position="217"/>
    </location>
</feature>
<name>A0A1H9XRQ7_9MICO</name>
<evidence type="ECO:0000313" key="3">
    <source>
        <dbReference type="EMBL" id="SES48821.1"/>
    </source>
</evidence>
<protein>
    <recommendedName>
        <fullName evidence="5">Cell division protein FtsL</fullName>
    </recommendedName>
</protein>
<feature type="region of interest" description="Disordered" evidence="1">
    <location>
        <begin position="147"/>
        <end position="240"/>
    </location>
</feature>
<dbReference type="Proteomes" id="UP000199019">
    <property type="component" value="Unassembled WGS sequence"/>
</dbReference>
<dbReference type="STRING" id="587636.SAMN05216199_0210"/>
<dbReference type="AlphaFoldDB" id="A0A1H9XRQ7"/>
<accession>A0A1H9XRQ7</accession>
<keyword evidence="2" id="KW-0472">Membrane</keyword>
<feature type="compositionally biased region" description="Low complexity" evidence="1">
    <location>
        <begin position="167"/>
        <end position="181"/>
    </location>
</feature>
<evidence type="ECO:0008006" key="5">
    <source>
        <dbReference type="Google" id="ProtNLM"/>
    </source>
</evidence>
<dbReference type="OrthoDB" id="3403609at2"/>
<feature type="transmembrane region" description="Helical" evidence="2">
    <location>
        <begin position="38"/>
        <end position="58"/>
    </location>
</feature>